<organism evidence="2 3">
    <name type="scientific">Candidatus Andersenbacteria bacterium CG10_big_fil_rev_8_21_14_0_10_54_11</name>
    <dbReference type="NCBI Taxonomy" id="1974485"/>
    <lineage>
        <taxon>Bacteria</taxon>
        <taxon>Candidatus Anderseniibacteriota</taxon>
    </lineage>
</organism>
<dbReference type="Proteomes" id="UP000230731">
    <property type="component" value="Unassembled WGS sequence"/>
</dbReference>
<keyword evidence="1" id="KW-0812">Transmembrane</keyword>
<name>A0A2M6WZF2_9BACT</name>
<dbReference type="EMBL" id="PEZP01000025">
    <property type="protein sequence ID" value="PIT98183.1"/>
    <property type="molecule type" value="Genomic_DNA"/>
</dbReference>
<comment type="caution">
    <text evidence="2">The sequence shown here is derived from an EMBL/GenBank/DDBJ whole genome shotgun (WGS) entry which is preliminary data.</text>
</comment>
<dbReference type="AlphaFoldDB" id="A0A2M6WZF2"/>
<sequence>MNNDLPLWPPVRRRLPRLSLLAAAGALLAAALVHRAGPHYRAHFSYVVALQEREVADNFRFDGYYALQATDLFATTLAEWAMTPEVIAQAYQLAGLPLPGSDARSLVRSVSARKTAPQLIVVEVHGDSASDSAALARGLQAAVAAEVTAYHNAGVPAARFTAVPGAVWVGATLPATGVAAAAVFLLILFVGVNGVLLATLLPRMQLVE</sequence>
<reference evidence="3" key="1">
    <citation type="submission" date="2017-09" db="EMBL/GenBank/DDBJ databases">
        <title>Depth-based differentiation of microbial function through sediment-hosted aquifers and enrichment of novel symbionts in the deep terrestrial subsurface.</title>
        <authorList>
            <person name="Probst A.J."/>
            <person name="Ladd B."/>
            <person name="Jarett J.K."/>
            <person name="Geller-Mcgrath D.E."/>
            <person name="Sieber C.M.K."/>
            <person name="Emerson J.B."/>
            <person name="Anantharaman K."/>
            <person name="Thomas B.C."/>
            <person name="Malmstrom R."/>
            <person name="Stieglmeier M."/>
            <person name="Klingl A."/>
            <person name="Woyke T."/>
            <person name="Ryan C.M."/>
            <person name="Banfield J.F."/>
        </authorList>
    </citation>
    <scope>NUCLEOTIDE SEQUENCE [LARGE SCALE GENOMIC DNA]</scope>
</reference>
<accession>A0A2M6WZF2</accession>
<keyword evidence="1" id="KW-1133">Transmembrane helix</keyword>
<proteinExistence type="predicted"/>
<gene>
    <name evidence="2" type="ORF">COT71_02095</name>
</gene>
<protein>
    <submittedName>
        <fullName evidence="2">Uncharacterized protein</fullName>
    </submittedName>
</protein>
<evidence type="ECO:0000313" key="2">
    <source>
        <dbReference type="EMBL" id="PIT98183.1"/>
    </source>
</evidence>
<feature type="transmembrane region" description="Helical" evidence="1">
    <location>
        <begin position="178"/>
        <end position="201"/>
    </location>
</feature>
<evidence type="ECO:0000313" key="3">
    <source>
        <dbReference type="Proteomes" id="UP000230731"/>
    </source>
</evidence>
<keyword evidence="1" id="KW-0472">Membrane</keyword>
<evidence type="ECO:0000256" key="1">
    <source>
        <dbReference type="SAM" id="Phobius"/>
    </source>
</evidence>